<feature type="compositionally biased region" description="Polar residues" evidence="4">
    <location>
        <begin position="253"/>
        <end position="267"/>
    </location>
</feature>
<dbReference type="GO" id="GO:0005524">
    <property type="term" value="F:ATP binding"/>
    <property type="evidence" value="ECO:0007669"/>
    <property type="project" value="UniProtKB-KW"/>
</dbReference>
<dbReference type="GO" id="GO:0008094">
    <property type="term" value="F:ATP-dependent activity, acting on DNA"/>
    <property type="evidence" value="ECO:0007669"/>
    <property type="project" value="TreeGrafter"/>
</dbReference>
<dbReference type="GO" id="GO:0005634">
    <property type="term" value="C:nucleus"/>
    <property type="evidence" value="ECO:0007669"/>
    <property type="project" value="TreeGrafter"/>
</dbReference>
<organism evidence="7 8">
    <name type="scientific">Pristionchus fissidentatus</name>
    <dbReference type="NCBI Taxonomy" id="1538716"/>
    <lineage>
        <taxon>Eukaryota</taxon>
        <taxon>Metazoa</taxon>
        <taxon>Ecdysozoa</taxon>
        <taxon>Nematoda</taxon>
        <taxon>Chromadorea</taxon>
        <taxon>Rhabditida</taxon>
        <taxon>Rhabditina</taxon>
        <taxon>Diplogasteromorpha</taxon>
        <taxon>Diplogasteroidea</taxon>
        <taxon>Neodiplogasteridae</taxon>
        <taxon>Pristionchus</taxon>
    </lineage>
</organism>
<dbReference type="InterPro" id="IPR014001">
    <property type="entry name" value="Helicase_ATP-bd"/>
</dbReference>
<feature type="non-terminal residue" evidence="7">
    <location>
        <position position="1"/>
    </location>
</feature>
<feature type="compositionally biased region" description="Acidic residues" evidence="4">
    <location>
        <begin position="357"/>
        <end position="367"/>
    </location>
</feature>
<dbReference type="PANTHER" id="PTHR45626:SF50">
    <property type="entry name" value="TRANSCRIPTION TERMINATION FACTOR 2"/>
    <property type="match status" value="1"/>
</dbReference>
<name>A0AAV5WJX5_9BILA</name>
<dbReference type="AlphaFoldDB" id="A0AAV5WJX5"/>
<dbReference type="EMBL" id="BTSY01000006">
    <property type="protein sequence ID" value="GMT32389.1"/>
    <property type="molecule type" value="Genomic_DNA"/>
</dbReference>
<feature type="compositionally biased region" description="Low complexity" evidence="4">
    <location>
        <begin position="225"/>
        <end position="252"/>
    </location>
</feature>
<dbReference type="InterPro" id="IPR049730">
    <property type="entry name" value="SNF2/RAD54-like_C"/>
</dbReference>
<evidence type="ECO:0000259" key="6">
    <source>
        <dbReference type="PROSITE" id="PS51194"/>
    </source>
</evidence>
<feature type="compositionally biased region" description="Low complexity" evidence="4">
    <location>
        <begin position="1226"/>
        <end position="1242"/>
    </location>
</feature>
<feature type="compositionally biased region" description="Pro residues" evidence="4">
    <location>
        <begin position="403"/>
        <end position="414"/>
    </location>
</feature>
<feature type="domain" description="Helicase ATP-binding" evidence="5">
    <location>
        <begin position="594"/>
        <end position="826"/>
    </location>
</feature>
<evidence type="ECO:0000256" key="3">
    <source>
        <dbReference type="ARBA" id="ARBA00022840"/>
    </source>
</evidence>
<reference evidence="7" key="1">
    <citation type="submission" date="2023-10" db="EMBL/GenBank/DDBJ databases">
        <title>Genome assembly of Pristionchus species.</title>
        <authorList>
            <person name="Yoshida K."/>
            <person name="Sommer R.J."/>
        </authorList>
    </citation>
    <scope>NUCLEOTIDE SEQUENCE</scope>
    <source>
        <strain evidence="7">RS5133</strain>
    </source>
</reference>
<feature type="region of interest" description="Disordered" evidence="4">
    <location>
        <begin position="493"/>
        <end position="514"/>
    </location>
</feature>
<dbReference type="PROSITE" id="PS51194">
    <property type="entry name" value="HELICASE_CTER"/>
    <property type="match status" value="1"/>
</dbReference>
<feature type="compositionally biased region" description="Basic and acidic residues" evidence="4">
    <location>
        <begin position="268"/>
        <end position="281"/>
    </location>
</feature>
<evidence type="ECO:0000259" key="5">
    <source>
        <dbReference type="PROSITE" id="PS51192"/>
    </source>
</evidence>
<evidence type="ECO:0000313" key="7">
    <source>
        <dbReference type="EMBL" id="GMT32389.1"/>
    </source>
</evidence>
<keyword evidence="3" id="KW-0067">ATP-binding</keyword>
<keyword evidence="1" id="KW-0547">Nucleotide-binding</keyword>
<dbReference type="InterPro" id="IPR050628">
    <property type="entry name" value="SNF2_RAD54_helicase_TF"/>
</dbReference>
<feature type="compositionally biased region" description="Polar residues" evidence="4">
    <location>
        <begin position="193"/>
        <end position="209"/>
    </location>
</feature>
<dbReference type="PANTHER" id="PTHR45626">
    <property type="entry name" value="TRANSCRIPTION TERMINATION FACTOR 2-RELATED"/>
    <property type="match status" value="1"/>
</dbReference>
<dbReference type="Proteomes" id="UP001432322">
    <property type="component" value="Unassembled WGS sequence"/>
</dbReference>
<dbReference type="InterPro" id="IPR000330">
    <property type="entry name" value="SNF2_N"/>
</dbReference>
<dbReference type="SMART" id="SM00487">
    <property type="entry name" value="DEXDc"/>
    <property type="match status" value="1"/>
</dbReference>
<evidence type="ECO:0000256" key="4">
    <source>
        <dbReference type="SAM" id="MobiDB-lite"/>
    </source>
</evidence>
<feature type="compositionally biased region" description="Polar residues" evidence="4">
    <location>
        <begin position="54"/>
        <end position="73"/>
    </location>
</feature>
<feature type="compositionally biased region" description="Basic and acidic residues" evidence="4">
    <location>
        <begin position="108"/>
        <end position="125"/>
    </location>
</feature>
<proteinExistence type="predicted"/>
<dbReference type="SMART" id="SM00490">
    <property type="entry name" value="HELICc"/>
    <property type="match status" value="1"/>
</dbReference>
<evidence type="ECO:0000256" key="1">
    <source>
        <dbReference type="ARBA" id="ARBA00022741"/>
    </source>
</evidence>
<feature type="compositionally biased region" description="Acidic residues" evidence="4">
    <location>
        <begin position="316"/>
        <end position="328"/>
    </location>
</feature>
<keyword evidence="8" id="KW-1185">Reference proteome</keyword>
<feature type="region of interest" description="Disordered" evidence="4">
    <location>
        <begin position="1255"/>
        <end position="1274"/>
    </location>
</feature>
<dbReference type="SUPFAM" id="SSF52540">
    <property type="entry name" value="P-loop containing nucleoside triphosphate hydrolases"/>
    <property type="match status" value="2"/>
</dbReference>
<dbReference type="Gene3D" id="3.40.50.300">
    <property type="entry name" value="P-loop containing nucleotide triphosphate hydrolases"/>
    <property type="match status" value="1"/>
</dbReference>
<dbReference type="InterPro" id="IPR038718">
    <property type="entry name" value="SNF2-like_sf"/>
</dbReference>
<keyword evidence="2" id="KW-0378">Hydrolase</keyword>
<feature type="compositionally biased region" description="Low complexity" evidence="4">
    <location>
        <begin position="153"/>
        <end position="176"/>
    </location>
</feature>
<gene>
    <name evidence="7" type="ORF">PFISCL1PPCAC_23686</name>
</gene>
<feature type="compositionally biased region" description="Basic and acidic residues" evidence="4">
    <location>
        <begin position="135"/>
        <end position="146"/>
    </location>
</feature>
<evidence type="ECO:0000313" key="8">
    <source>
        <dbReference type="Proteomes" id="UP001432322"/>
    </source>
</evidence>
<comment type="caution">
    <text evidence="7">The sequence shown here is derived from an EMBL/GenBank/DDBJ whole genome shotgun (WGS) entry which is preliminary data.</text>
</comment>
<dbReference type="GO" id="GO:0006281">
    <property type="term" value="P:DNA repair"/>
    <property type="evidence" value="ECO:0007669"/>
    <property type="project" value="TreeGrafter"/>
</dbReference>
<dbReference type="GO" id="GO:0016787">
    <property type="term" value="F:hydrolase activity"/>
    <property type="evidence" value="ECO:0007669"/>
    <property type="project" value="UniProtKB-KW"/>
</dbReference>
<dbReference type="Gene3D" id="3.40.50.10810">
    <property type="entry name" value="Tandem AAA-ATPase domain"/>
    <property type="match status" value="1"/>
</dbReference>
<feature type="compositionally biased region" description="Basic and acidic residues" evidence="4">
    <location>
        <begin position="347"/>
        <end position="356"/>
    </location>
</feature>
<feature type="domain" description="Helicase C-terminal" evidence="6">
    <location>
        <begin position="1044"/>
        <end position="1200"/>
    </location>
</feature>
<dbReference type="InterPro" id="IPR001650">
    <property type="entry name" value="Helicase_C-like"/>
</dbReference>
<feature type="compositionally biased region" description="Low complexity" evidence="4">
    <location>
        <begin position="93"/>
        <end position="107"/>
    </location>
</feature>
<sequence length="1274" mass="141151">TSKPRRRVIISSDEESDNEQEISRNSDILSDDGEVIDDSIVALSDDEGQPPSTPVNRTANGASFVASTPLNKTLSEEEALNETFDRMSVGEKSAVSRSLSNSSLEGSTADRDRSFHGKRVEESPISKRLNAQSDVKSKQALRERLLRKQAIASRGSDVSGDSRSSSLANSTLSPISFKPPLHRFVQDEKSREGSVSSEMDTRSPANKTGSAEVESGDESMERGSESGSASKSASDRSSAVSASHNGSASGGSMNTTKSRDSNASSSPKSDKENETSPGEKKMARKKLNMDEVAGAKIKEEQVKKFLTPRRARIETSSEEEKEEEEEEEKDVKTAPYPNIDSLDDEEHPVKAERSIVEIEDSDEESGEGDSIFNSDDEGDQGPPKLKKEEQQHEEIILSSSSPSPTPPTRQPPVPSRAAPSYSTSSMNSMHSNSGMHPTTVRTHTDGDIATMERDLSRLLALVNKTDMKLPDGGAQLRRKIEELTTNLENARLAQPARRVAPPETKGKLQVIDAPSNPDAYNKQIVDDGLGHKKLMGGVMTIDRMENVKKVTKDSLEKMHKEVTSQPEGEETPTPRGLRVELMGHQKTGLTWMMWREKQQAPGGILADDMGLGKTMSLISLILQAKNDRMEKEDDEKYEEQQAKYKKMCSSKGLAASHSTLVIAPASVIFQWEKEIEKRVKGSRLSVLVFHGPKNKREDRPKKLAKYDIVITTYNIITAELTEKVDFTRDDEETESDDDDARFGKKAAVADDGKTKTRVSKSQISVLTKVHWDRIILDEAHQIKNRNSLISKAVCRLPGRNRWALTGTPVHNNLYDLFSLVRFLRVAPFDELSLWKQYIMDARNGSERLNTLVKSLLLRRLKSQVDTKTNQPLVSLKPKQYEVHHLELDGLEKGIYEMMFKAVQTKVASFMQQQKEEDLFGRVRRRKGEKKEGDDEVIKNPFIGGPRDLDTNNKFQAMSCFLVLLLRLRQAVVHLSLTKEALDLSTFEGLSMDSNEEILDAELSQLSLDENAVEESEGGGKKLATEADVAKCFRQKFLSTKVRVLLDKLDHAVQAGDKCVVVSQWTTVLKIIQYHIEKRDVEYTEITGEIPTADRQERVDSFNRTDGGAQVMLLSLTAGGVGLNLIGGNHLFLVDLHWNPALEAQACDRIYRMGQTKNVFIHKLLTKNSIEESILALQNKKSALAKSVLEGAAKKDLNKLTMADLRFLFDLDGDQKRKEQAEEAAKKAMAALPAPPRGGTTTTHSASSHNYNQAVYGGRQTGAAPSSGSHDVITL</sequence>
<feature type="compositionally biased region" description="Low complexity" evidence="4">
    <location>
        <begin position="420"/>
        <end position="433"/>
    </location>
</feature>
<protein>
    <recommendedName>
        <fullName evidence="9">Transcription termination factor 2</fullName>
    </recommendedName>
</protein>
<dbReference type="CDD" id="cd18793">
    <property type="entry name" value="SF2_C_SNF"/>
    <property type="match status" value="1"/>
</dbReference>
<feature type="region of interest" description="Disordered" evidence="4">
    <location>
        <begin position="1222"/>
        <end position="1247"/>
    </location>
</feature>
<dbReference type="Pfam" id="PF00271">
    <property type="entry name" value="Helicase_C"/>
    <property type="match status" value="1"/>
</dbReference>
<dbReference type="InterPro" id="IPR027417">
    <property type="entry name" value="P-loop_NTPase"/>
</dbReference>
<feature type="region of interest" description="Disordered" evidence="4">
    <location>
        <begin position="1"/>
        <end position="442"/>
    </location>
</feature>
<dbReference type="Pfam" id="PF00176">
    <property type="entry name" value="SNF2-rel_dom"/>
    <property type="match status" value="1"/>
</dbReference>
<accession>A0AAV5WJX5</accession>
<evidence type="ECO:0008006" key="9">
    <source>
        <dbReference type="Google" id="ProtNLM"/>
    </source>
</evidence>
<feature type="compositionally biased region" description="Basic and acidic residues" evidence="4">
    <location>
        <begin position="385"/>
        <end position="395"/>
    </location>
</feature>
<dbReference type="PROSITE" id="PS51192">
    <property type="entry name" value="HELICASE_ATP_BIND_1"/>
    <property type="match status" value="1"/>
</dbReference>
<evidence type="ECO:0000256" key="2">
    <source>
        <dbReference type="ARBA" id="ARBA00022801"/>
    </source>
</evidence>